<dbReference type="AlphaFoldDB" id="A0AAN8NVK0"/>
<dbReference type="Pfam" id="PF00106">
    <property type="entry name" value="adh_short"/>
    <property type="match status" value="1"/>
</dbReference>
<keyword evidence="5" id="KW-1185">Reference proteome</keyword>
<evidence type="ECO:0000313" key="5">
    <source>
        <dbReference type="Proteomes" id="UP001359485"/>
    </source>
</evidence>
<evidence type="ECO:0000313" key="6">
    <source>
        <dbReference type="Proteomes" id="UP001372834"/>
    </source>
</evidence>
<evidence type="ECO:0000313" key="4">
    <source>
        <dbReference type="EMBL" id="KAK6629070.1"/>
    </source>
</evidence>
<dbReference type="EMBL" id="JAWJWF010000045">
    <property type="protein sequence ID" value="KAK6627263.1"/>
    <property type="molecule type" value="Genomic_DNA"/>
</dbReference>
<dbReference type="GO" id="GO:0005737">
    <property type="term" value="C:cytoplasm"/>
    <property type="evidence" value="ECO:0007669"/>
    <property type="project" value="TreeGrafter"/>
</dbReference>
<reference evidence="4 6" key="1">
    <citation type="submission" date="2023-10" db="EMBL/GenBank/DDBJ databases">
        <title>Genomes of two closely related lineages of the louse Polyplax serrata with different host specificities.</title>
        <authorList>
            <person name="Martinu J."/>
            <person name="Tarabai H."/>
            <person name="Stefka J."/>
            <person name="Hypsa V."/>
        </authorList>
    </citation>
    <scope>NUCLEOTIDE SEQUENCE [LARGE SCALE GENOMIC DNA]</scope>
    <source>
        <strain evidence="3">98ZLc_SE</strain>
        <strain evidence="4">HR10_N</strain>
    </source>
</reference>
<organism evidence="4 6">
    <name type="scientific">Polyplax serrata</name>
    <name type="common">Common mouse louse</name>
    <dbReference type="NCBI Taxonomy" id="468196"/>
    <lineage>
        <taxon>Eukaryota</taxon>
        <taxon>Metazoa</taxon>
        <taxon>Ecdysozoa</taxon>
        <taxon>Arthropoda</taxon>
        <taxon>Hexapoda</taxon>
        <taxon>Insecta</taxon>
        <taxon>Pterygota</taxon>
        <taxon>Neoptera</taxon>
        <taxon>Paraneoptera</taxon>
        <taxon>Psocodea</taxon>
        <taxon>Troctomorpha</taxon>
        <taxon>Phthiraptera</taxon>
        <taxon>Anoplura</taxon>
        <taxon>Polyplacidae</taxon>
        <taxon>Polyplax</taxon>
    </lineage>
</organism>
<dbReference type="PANTHER" id="PTHR44229">
    <property type="entry name" value="15-HYDROXYPROSTAGLANDIN DEHYDROGENASE [NAD(+)]"/>
    <property type="match status" value="1"/>
</dbReference>
<dbReference type="EMBL" id="JAWJWE010000036">
    <property type="protein sequence ID" value="KAK6629070.1"/>
    <property type="molecule type" value="Genomic_DNA"/>
</dbReference>
<keyword evidence="2" id="KW-0560">Oxidoreductase</keyword>
<evidence type="ECO:0000256" key="2">
    <source>
        <dbReference type="ARBA" id="ARBA00023002"/>
    </source>
</evidence>
<gene>
    <name evidence="4" type="ORF">RUM43_002887</name>
    <name evidence="3" type="ORF">RUM44_009740</name>
</gene>
<comment type="caution">
    <text evidence="4">The sequence shown here is derived from an EMBL/GenBank/DDBJ whole genome shotgun (WGS) entry which is preliminary data.</text>
</comment>
<dbReference type="InterPro" id="IPR036291">
    <property type="entry name" value="NAD(P)-bd_dom_sf"/>
</dbReference>
<dbReference type="GO" id="GO:0016616">
    <property type="term" value="F:oxidoreductase activity, acting on the CH-OH group of donors, NAD or NADP as acceptor"/>
    <property type="evidence" value="ECO:0007669"/>
    <property type="project" value="TreeGrafter"/>
</dbReference>
<dbReference type="SUPFAM" id="SSF51735">
    <property type="entry name" value="NAD(P)-binding Rossmann-fold domains"/>
    <property type="match status" value="1"/>
</dbReference>
<dbReference type="Gene3D" id="3.40.50.720">
    <property type="entry name" value="NAD(P)-binding Rossmann-like Domain"/>
    <property type="match status" value="1"/>
</dbReference>
<evidence type="ECO:0000256" key="1">
    <source>
        <dbReference type="ARBA" id="ARBA00006484"/>
    </source>
</evidence>
<dbReference type="Proteomes" id="UP001359485">
    <property type="component" value="Unassembled WGS sequence"/>
</dbReference>
<dbReference type="PANTHER" id="PTHR44229:SF8">
    <property type="entry name" value="ALCOHOL DEHYDROGENASE-RELATED"/>
    <property type="match status" value="1"/>
</dbReference>
<evidence type="ECO:0000313" key="3">
    <source>
        <dbReference type="EMBL" id="KAK6627263.1"/>
    </source>
</evidence>
<sequence>MLSKFSVTSIARRLPFSVRHLGGLTHYEKYERLRQLCCTSDVARRRAEIECRLRPRTVEVNECCPQLPNPLLDIRCKKAMILGGASAVGYEAAYNLLQEGVLCVIIADVDQCSGVAVAKKLCSTFGEGKAAFIMTDLRQQPSIDMAFREIYKYFGPLHMYVNCVGVYNETPQCWDKMVRTNLIGCVRGTLLAYEYFSKCPGPDDCCQGSVIVNVTSYGSIANIPSMPMFSAASNGISGLTTSFGQDFHFSKTRIRCVTLCAACTESGLLKNMEKFHYDRQWVGYSSQAMKCCTKQPAKAVGKAILKAVKYGLNGSVYVIKEGKYYRYAMPDYEKLMRQETILL</sequence>
<accession>A0AAN8NVK0</accession>
<name>A0AAN8NVK0_POLSC</name>
<proteinExistence type="inferred from homology"/>
<comment type="similarity">
    <text evidence="1">Belongs to the short-chain dehydrogenases/reductases (SDR) family.</text>
</comment>
<dbReference type="InterPro" id="IPR002347">
    <property type="entry name" value="SDR_fam"/>
</dbReference>
<protein>
    <submittedName>
        <fullName evidence="4">Uncharacterized protein</fullName>
    </submittedName>
</protein>
<dbReference type="Proteomes" id="UP001372834">
    <property type="component" value="Unassembled WGS sequence"/>
</dbReference>